<keyword evidence="3" id="KW-0677">Repeat</keyword>
<evidence type="ECO:0000313" key="10">
    <source>
        <dbReference type="Proteomes" id="UP001107558"/>
    </source>
</evidence>
<keyword evidence="10" id="KW-1185">Reference proteome</keyword>
<protein>
    <recommendedName>
        <fullName evidence="7">EF-hand domain-containing family member C2</fullName>
    </recommendedName>
</protein>
<evidence type="ECO:0000256" key="3">
    <source>
        <dbReference type="ARBA" id="ARBA00022737"/>
    </source>
</evidence>
<dbReference type="AlphaFoldDB" id="A0A9J6CIE9"/>
<dbReference type="PROSITE" id="PS51336">
    <property type="entry name" value="DM10"/>
    <property type="match status" value="3"/>
</dbReference>
<accession>A0A9J6CIE9</accession>
<proteinExistence type="predicted"/>
<evidence type="ECO:0000256" key="6">
    <source>
        <dbReference type="ARBA" id="ARBA00035003"/>
    </source>
</evidence>
<keyword evidence="2" id="KW-0963">Cytoplasm</keyword>
<dbReference type="EMBL" id="JADBJN010000001">
    <property type="protein sequence ID" value="KAG5681656.1"/>
    <property type="molecule type" value="Genomic_DNA"/>
</dbReference>
<dbReference type="PANTHER" id="PTHR12086">
    <property type="entry name" value="EF-HAND DOMAIN C-TERMINAL CONTAINING PROTEIN"/>
    <property type="match status" value="1"/>
</dbReference>
<dbReference type="Pfam" id="PF06565">
    <property type="entry name" value="DM10_dom"/>
    <property type="match status" value="3"/>
</dbReference>
<sequence length="757" mass="88658">MYRCTPLALTLSLGNYPTQFQRTHTASLKKSHHFDVINDVPMLAEGNKRAATGKLMYPVKSEPSLYPPCNGLVPAWTIYEKHVLRFFAYFRESLPESSRISYQIRNVKISYFLEDDTVQITEPRVDLGSQCLVSRQRIRKVGQHTRDHFTLLDFNVDKVITLLDREYHIIDCDAFTRNFLNRLGIPVPSPVEAPKDPTTELRRIERENTIVAKHPTAKDFRFAKFLKNDRKVLRFSAYWDDRISENGDIRYLEVLFHLADDTFEIKEKLEPNCGRTSNGMFLKRAKIPRDPRSMRLVGENNFTVLNVLGRNAMKGRFLKDRLDTKFGEDLSKYYNETDLKIGSIINVYGRNIVLTDCDGKTREFYHEKYGVEEFHPIAPPQSNKYDEVLLRETKLPPYNGFGSYEDSEGNCSGIEPKMPKIDFRKFLEYDKLILRFGARMISDVKENNERLFVINYYLSDDTISVYELSCRNFGFTGGKFLGRQKLYIPGQKKFTSERPIAYKSQDFYLGAVVCLSDYIFKITSADLFALKFMEEHKELYPLSHPHLILTKVKNKLAPIYKDFIACYMTKVKVYKENDIMQEFIGYEDFKIMLRELLGDEITEHEIVTLCRHFSIPTKKSPREFREMLRSVIQDEIYRELWSDIDRMKEFIYHLSPNNVEYLSEKQLMRVIRGCKIPLDIAIIQQLFAVLNRNEQNEYEVADFISFIDMKQCKAAPVPRVNPKKNQFNFEIDEGSFINWEAFIKCLNFENELKTSGD</sequence>
<reference evidence="9" key="1">
    <citation type="submission" date="2021-03" db="EMBL/GenBank/DDBJ databases">
        <title>Chromosome level genome of the anhydrobiotic midge Polypedilum vanderplanki.</title>
        <authorList>
            <person name="Yoshida Y."/>
            <person name="Kikawada T."/>
            <person name="Gusev O."/>
        </authorList>
    </citation>
    <scope>NUCLEOTIDE SEQUENCE</scope>
    <source>
        <strain evidence="9">NIAS01</strain>
        <tissue evidence="9">Whole body or cell culture</tissue>
    </source>
</reference>
<feature type="domain" description="DM10" evidence="8">
    <location>
        <begin position="80"/>
        <end position="184"/>
    </location>
</feature>
<evidence type="ECO:0000256" key="1">
    <source>
        <dbReference type="ARBA" id="ARBA00004430"/>
    </source>
</evidence>
<evidence type="ECO:0000256" key="5">
    <source>
        <dbReference type="ARBA" id="ARBA00023273"/>
    </source>
</evidence>
<keyword evidence="4" id="KW-0206">Cytoskeleton</keyword>
<dbReference type="InterPro" id="IPR040193">
    <property type="entry name" value="EFHC1/EFHC2/EFHB"/>
</dbReference>
<feature type="domain" description="DM10" evidence="8">
    <location>
        <begin position="430"/>
        <end position="537"/>
    </location>
</feature>
<name>A0A9J6CIE9_POLVA</name>
<comment type="function">
    <text evidence="6">Microtubule inner protein (MIP) part of the dynein-decorated doublet microtubules (DMTs) in cilia axoneme, which is required for motile cilia beating.</text>
</comment>
<dbReference type="InterPro" id="IPR011992">
    <property type="entry name" value="EF-hand-dom_pair"/>
</dbReference>
<dbReference type="GO" id="GO:0010975">
    <property type="term" value="P:regulation of neuron projection development"/>
    <property type="evidence" value="ECO:0007669"/>
    <property type="project" value="TreeGrafter"/>
</dbReference>
<evidence type="ECO:0000256" key="4">
    <source>
        <dbReference type="ARBA" id="ARBA00023212"/>
    </source>
</evidence>
<evidence type="ECO:0000313" key="9">
    <source>
        <dbReference type="EMBL" id="KAG5681656.1"/>
    </source>
</evidence>
<dbReference type="GO" id="GO:0005930">
    <property type="term" value="C:axoneme"/>
    <property type="evidence" value="ECO:0007669"/>
    <property type="project" value="UniProtKB-SubCell"/>
</dbReference>
<dbReference type="Proteomes" id="UP001107558">
    <property type="component" value="Chromosome 1"/>
</dbReference>
<dbReference type="PANTHER" id="PTHR12086:SF11">
    <property type="entry name" value="EF-HAND DOMAIN-CONTAINING FAMILY MEMBER C2"/>
    <property type="match status" value="1"/>
</dbReference>
<dbReference type="SMART" id="SM00676">
    <property type="entry name" value="DM10"/>
    <property type="match status" value="3"/>
</dbReference>
<dbReference type="GO" id="GO:0005874">
    <property type="term" value="C:microtubule"/>
    <property type="evidence" value="ECO:0007669"/>
    <property type="project" value="TreeGrafter"/>
</dbReference>
<dbReference type="SUPFAM" id="SSF47473">
    <property type="entry name" value="EF-hand"/>
    <property type="match status" value="1"/>
</dbReference>
<dbReference type="FunFam" id="2.30.29.170:FF:000002">
    <property type="entry name" value="EF-hand domain (C-terminal) containing 1"/>
    <property type="match status" value="1"/>
</dbReference>
<dbReference type="Gene3D" id="2.30.29.170">
    <property type="match status" value="3"/>
</dbReference>
<gene>
    <name evidence="9" type="ORF">PVAND_011070</name>
</gene>
<dbReference type="OrthoDB" id="6360546at2759"/>
<dbReference type="InterPro" id="IPR006602">
    <property type="entry name" value="DM10_dom"/>
</dbReference>
<keyword evidence="5" id="KW-0966">Cell projection</keyword>
<feature type="domain" description="DM10" evidence="8">
    <location>
        <begin position="229"/>
        <end position="369"/>
    </location>
</feature>
<evidence type="ECO:0000256" key="2">
    <source>
        <dbReference type="ARBA" id="ARBA00022490"/>
    </source>
</evidence>
<organism evidence="9 10">
    <name type="scientific">Polypedilum vanderplanki</name>
    <name type="common">Sleeping chironomid midge</name>
    <dbReference type="NCBI Taxonomy" id="319348"/>
    <lineage>
        <taxon>Eukaryota</taxon>
        <taxon>Metazoa</taxon>
        <taxon>Ecdysozoa</taxon>
        <taxon>Arthropoda</taxon>
        <taxon>Hexapoda</taxon>
        <taxon>Insecta</taxon>
        <taxon>Pterygota</taxon>
        <taxon>Neoptera</taxon>
        <taxon>Endopterygota</taxon>
        <taxon>Diptera</taxon>
        <taxon>Nematocera</taxon>
        <taxon>Chironomoidea</taxon>
        <taxon>Chironomidae</taxon>
        <taxon>Chironominae</taxon>
        <taxon>Polypedilum</taxon>
        <taxon>Polypedilum</taxon>
    </lineage>
</organism>
<dbReference type="FunFam" id="2.30.29.170:FF:000004">
    <property type="entry name" value="EF-hand domain containing 2"/>
    <property type="match status" value="1"/>
</dbReference>
<evidence type="ECO:0000256" key="7">
    <source>
        <dbReference type="ARBA" id="ARBA00039880"/>
    </source>
</evidence>
<evidence type="ECO:0000259" key="8">
    <source>
        <dbReference type="PROSITE" id="PS51336"/>
    </source>
</evidence>
<comment type="subcellular location">
    <subcellularLocation>
        <location evidence="1">Cytoplasm</location>
        <location evidence="1">Cytoskeleton</location>
        <location evidence="1">Cilium axoneme</location>
    </subcellularLocation>
</comment>
<comment type="caution">
    <text evidence="9">The sequence shown here is derived from an EMBL/GenBank/DDBJ whole genome shotgun (WGS) entry which is preliminary data.</text>
</comment>